<dbReference type="EMBL" id="CM044701">
    <property type="protein sequence ID" value="KAI5682227.1"/>
    <property type="molecule type" value="Genomic_DNA"/>
</dbReference>
<evidence type="ECO:0000313" key="1">
    <source>
        <dbReference type="EMBL" id="KAI5682227.1"/>
    </source>
</evidence>
<accession>A0ACC0CBK3</accession>
<name>A0ACC0CBK3_CATRO</name>
<sequence>MLEPEENTISDTFSSERVTDHVAARVPHCFYILLFFFSQLVINFSATTSTSERPVKTIKNVLKIFGVRNGNLRKLPAICFREKFLEENFLTFPKTLHFCASSPAVFSSTHSLSLASAVPRSSTGASLLH</sequence>
<comment type="caution">
    <text evidence="1">The sequence shown here is derived from an EMBL/GenBank/DDBJ whole genome shotgun (WGS) entry which is preliminary data.</text>
</comment>
<reference evidence="2" key="1">
    <citation type="journal article" date="2023" name="Nat. Plants">
        <title>Single-cell RNA sequencing provides a high-resolution roadmap for understanding the multicellular compartmentation of specialized metabolism.</title>
        <authorList>
            <person name="Sun S."/>
            <person name="Shen X."/>
            <person name="Li Y."/>
            <person name="Li Y."/>
            <person name="Wang S."/>
            <person name="Li R."/>
            <person name="Zhang H."/>
            <person name="Shen G."/>
            <person name="Guo B."/>
            <person name="Wei J."/>
            <person name="Xu J."/>
            <person name="St-Pierre B."/>
            <person name="Chen S."/>
            <person name="Sun C."/>
        </authorList>
    </citation>
    <scope>NUCLEOTIDE SEQUENCE [LARGE SCALE GENOMIC DNA]</scope>
</reference>
<keyword evidence="2" id="KW-1185">Reference proteome</keyword>
<organism evidence="1 2">
    <name type="scientific">Catharanthus roseus</name>
    <name type="common">Madagascar periwinkle</name>
    <name type="synonym">Vinca rosea</name>
    <dbReference type="NCBI Taxonomy" id="4058"/>
    <lineage>
        <taxon>Eukaryota</taxon>
        <taxon>Viridiplantae</taxon>
        <taxon>Streptophyta</taxon>
        <taxon>Embryophyta</taxon>
        <taxon>Tracheophyta</taxon>
        <taxon>Spermatophyta</taxon>
        <taxon>Magnoliopsida</taxon>
        <taxon>eudicotyledons</taxon>
        <taxon>Gunneridae</taxon>
        <taxon>Pentapetalae</taxon>
        <taxon>asterids</taxon>
        <taxon>lamiids</taxon>
        <taxon>Gentianales</taxon>
        <taxon>Apocynaceae</taxon>
        <taxon>Rauvolfioideae</taxon>
        <taxon>Vinceae</taxon>
        <taxon>Catharanthinae</taxon>
        <taxon>Catharanthus</taxon>
    </lineage>
</organism>
<proteinExistence type="predicted"/>
<protein>
    <submittedName>
        <fullName evidence="1">Uncharacterized protein</fullName>
    </submittedName>
</protein>
<dbReference type="Proteomes" id="UP001060085">
    <property type="component" value="Linkage Group LG01"/>
</dbReference>
<evidence type="ECO:0000313" key="2">
    <source>
        <dbReference type="Proteomes" id="UP001060085"/>
    </source>
</evidence>
<gene>
    <name evidence="1" type="ORF">M9H77_03455</name>
</gene>